<sequence length="14" mass="1812">LWKSVENRRKIVKR</sequence>
<name>A0A3L6F4S3_MAIZE</name>
<reference evidence="1" key="1">
    <citation type="journal article" date="2018" name="Nat. Genet.">
        <title>Extensive intraspecific gene order and gene structural variations between Mo17 and other maize genomes.</title>
        <authorList>
            <person name="Sun S."/>
            <person name="Zhou Y."/>
            <person name="Chen J."/>
            <person name="Shi J."/>
            <person name="Zhao H."/>
            <person name="Zhao H."/>
            <person name="Song W."/>
            <person name="Zhang M."/>
            <person name="Cui Y."/>
            <person name="Dong X."/>
            <person name="Liu H."/>
            <person name="Ma X."/>
            <person name="Jiao Y."/>
            <person name="Wang B."/>
            <person name="Wei X."/>
            <person name="Stein J.C."/>
            <person name="Glaubitz J.C."/>
            <person name="Lu F."/>
            <person name="Yu G."/>
            <person name="Liang C."/>
            <person name="Fengler K."/>
            <person name="Li B."/>
            <person name="Rafalski A."/>
            <person name="Schnable P.S."/>
            <person name="Ware D.H."/>
            <person name="Buckler E.S."/>
            <person name="Lai J."/>
        </authorList>
    </citation>
    <scope>NUCLEOTIDE SEQUENCE [LARGE SCALE GENOMIC DNA]</scope>
    <source>
        <tissue evidence="1">Seedling</tissue>
    </source>
</reference>
<accession>A0A3L6F4S3</accession>
<feature type="non-terminal residue" evidence="1">
    <location>
        <position position="1"/>
    </location>
</feature>
<dbReference type="Proteomes" id="UP000251960">
    <property type="component" value="Chromosome 4"/>
</dbReference>
<dbReference type="EMBL" id="NCVQ01000005">
    <property type="protein sequence ID" value="PWZ28272.1"/>
    <property type="molecule type" value="Genomic_DNA"/>
</dbReference>
<proteinExistence type="predicted"/>
<protein>
    <submittedName>
        <fullName evidence="1">Uncharacterized protein</fullName>
    </submittedName>
</protein>
<evidence type="ECO:0000313" key="1">
    <source>
        <dbReference type="EMBL" id="PWZ28272.1"/>
    </source>
</evidence>
<organism evidence="1">
    <name type="scientific">Zea mays</name>
    <name type="common">Maize</name>
    <dbReference type="NCBI Taxonomy" id="4577"/>
    <lineage>
        <taxon>Eukaryota</taxon>
        <taxon>Viridiplantae</taxon>
        <taxon>Streptophyta</taxon>
        <taxon>Embryophyta</taxon>
        <taxon>Tracheophyta</taxon>
        <taxon>Spermatophyta</taxon>
        <taxon>Magnoliopsida</taxon>
        <taxon>Liliopsida</taxon>
        <taxon>Poales</taxon>
        <taxon>Poaceae</taxon>
        <taxon>PACMAD clade</taxon>
        <taxon>Panicoideae</taxon>
        <taxon>Andropogonodae</taxon>
        <taxon>Andropogoneae</taxon>
        <taxon>Tripsacinae</taxon>
        <taxon>Zea</taxon>
    </lineage>
</organism>
<gene>
    <name evidence="1" type="ORF">Zm00014a_035187</name>
</gene>
<comment type="caution">
    <text evidence="1">The sequence shown here is derived from an EMBL/GenBank/DDBJ whole genome shotgun (WGS) entry which is preliminary data.</text>
</comment>